<feature type="compositionally biased region" description="Basic residues" evidence="1">
    <location>
        <begin position="1"/>
        <end position="15"/>
    </location>
</feature>
<sequence length="111" mass="11890">IPARHAHRRHARPLPRRSAGPRQHAKLLLQVLPPVFADPRRRCAADGEAREEEEQATQRHGAAHLRAHAVGDGRQARGGQREEQPVRGRGQVLGGRGGAPGGQGARPAGVV</sequence>
<feature type="region of interest" description="Disordered" evidence="1">
    <location>
        <begin position="1"/>
        <end position="23"/>
    </location>
</feature>
<accession>A0A0G4MHJ7</accession>
<name>A0A0G4MHJ7_VERLO</name>
<dbReference type="EMBL" id="CVQH01022567">
    <property type="protein sequence ID" value="CRK33659.1"/>
    <property type="molecule type" value="Genomic_DNA"/>
</dbReference>
<evidence type="ECO:0000256" key="1">
    <source>
        <dbReference type="SAM" id="MobiDB-lite"/>
    </source>
</evidence>
<proteinExistence type="predicted"/>
<evidence type="ECO:0000313" key="3">
    <source>
        <dbReference type="Proteomes" id="UP000044602"/>
    </source>
</evidence>
<feature type="region of interest" description="Disordered" evidence="1">
    <location>
        <begin position="42"/>
        <end position="111"/>
    </location>
</feature>
<feature type="compositionally biased region" description="Gly residues" evidence="1">
    <location>
        <begin position="91"/>
        <end position="104"/>
    </location>
</feature>
<gene>
    <name evidence="2" type="ORF">BN1708_019267</name>
</gene>
<feature type="compositionally biased region" description="Basic and acidic residues" evidence="1">
    <location>
        <begin position="69"/>
        <end position="86"/>
    </location>
</feature>
<dbReference type="AlphaFoldDB" id="A0A0G4MHJ7"/>
<feature type="non-terminal residue" evidence="2">
    <location>
        <position position="1"/>
    </location>
</feature>
<dbReference type="Proteomes" id="UP000044602">
    <property type="component" value="Unassembled WGS sequence"/>
</dbReference>
<reference evidence="2 3" key="1">
    <citation type="submission" date="2015-05" db="EMBL/GenBank/DDBJ databases">
        <authorList>
            <person name="Wang D.B."/>
            <person name="Wang M."/>
        </authorList>
    </citation>
    <scope>NUCLEOTIDE SEQUENCE [LARGE SCALE GENOMIC DNA]</scope>
    <source>
        <strain evidence="2">VL1</strain>
    </source>
</reference>
<evidence type="ECO:0000313" key="2">
    <source>
        <dbReference type="EMBL" id="CRK33659.1"/>
    </source>
</evidence>
<protein>
    <submittedName>
        <fullName evidence="2">Uncharacterized protein</fullName>
    </submittedName>
</protein>
<keyword evidence="3" id="KW-1185">Reference proteome</keyword>
<organism evidence="2 3">
    <name type="scientific">Verticillium longisporum</name>
    <name type="common">Verticillium dahliae var. longisporum</name>
    <dbReference type="NCBI Taxonomy" id="100787"/>
    <lineage>
        <taxon>Eukaryota</taxon>
        <taxon>Fungi</taxon>
        <taxon>Dikarya</taxon>
        <taxon>Ascomycota</taxon>
        <taxon>Pezizomycotina</taxon>
        <taxon>Sordariomycetes</taxon>
        <taxon>Hypocreomycetidae</taxon>
        <taxon>Glomerellales</taxon>
        <taxon>Plectosphaerellaceae</taxon>
        <taxon>Verticillium</taxon>
    </lineage>
</organism>